<feature type="compositionally biased region" description="Polar residues" evidence="1">
    <location>
        <begin position="1"/>
        <end position="17"/>
    </location>
</feature>
<dbReference type="KEGG" id="cel:CELE_Y92H12BR.7"/>
<dbReference type="eggNOG" id="ENOG502QQIT">
    <property type="taxonomic scope" value="Eukaryota"/>
</dbReference>
<dbReference type="Proteomes" id="UP000001940">
    <property type="component" value="Chromosome I"/>
</dbReference>
<name>Q9BPP2_CAEEL</name>
<dbReference type="OrthoDB" id="6101761at2759"/>
<dbReference type="CTD" id="190789"/>
<dbReference type="FunCoup" id="Q9BPP2">
    <property type="interactions" value="483"/>
</dbReference>
<dbReference type="Pfam" id="PF19281">
    <property type="entry name" value="PHYHIP_C"/>
    <property type="match status" value="1"/>
</dbReference>
<dbReference type="InParanoid" id="Q9BPP2"/>
<keyword evidence="4" id="KW-1185">Reference proteome</keyword>
<dbReference type="PaxDb" id="6239-Y92H12BR.7"/>
<dbReference type="InterPro" id="IPR045545">
    <property type="entry name" value="PHYIP/PHIPL_C"/>
</dbReference>
<evidence type="ECO:0000256" key="1">
    <source>
        <dbReference type="SAM" id="MobiDB-lite"/>
    </source>
</evidence>
<dbReference type="InterPro" id="IPR042868">
    <property type="entry name" value="PHYHIP/PHYHIPL"/>
</dbReference>
<dbReference type="AGR" id="WB:WBGene00022372"/>
<dbReference type="GeneID" id="190789"/>
<dbReference type="Bgee" id="WBGene00022372">
    <property type="expression patterns" value="Expressed in pharyngeal muscle cell (C elegans) and 3 other cell types or tissues"/>
</dbReference>
<accession>Q9BPP2</accession>
<evidence type="ECO:0000313" key="3">
    <source>
        <dbReference type="EMBL" id="CCD70788.1"/>
    </source>
</evidence>
<dbReference type="PhylomeDB" id="Q9BPP2"/>
<sequence>MSFNGGWQPPWHNQASKPDSWRPYANNQGGGPIRQPPPPQAQRSNGWLNVLANPYFSRNVGAQSHVTNYERNRMNVFSQPQPVVQKPLISQAPPPVNPMSEFVRQTLMKNTHVPGLRTGLQMRDAIKKRAKAREIPAEKRANVATIPVQFSVFSEKIELRWQQPTARKDIKFLITSTHTKTKKMTSFDPQPSTSKNYELQVTAGDIYKIEIKCISTDKDFLVAIWSKEIRAEFSYSELKRLLQKCYQFVQRGIPNAEPLMHEFCVVYRCKPKVYWDEIHHCCNDVMQKYIKDDNGQPGNLINGKINGLFFSARLLPDLTLPQFSPFGNVRMVINCFVILNPERHNFYFADFYCNKNIHYVTVVICLVNSETDLYCREKLVKLNPLSNPFVKLVPPVVDQFGQWRFYVNYTLWVELYYTEDIQLDMGQFSAIMATGAGTSRIGGLPNNKQCTMCNLYPIGKKKLPVAPVVEAASVKNVDSTMTTILREGCGHVDSEVADTLAYLIDRVEERSLTAQELAEKLDPELVKAVDHMNKAVAREKNASMTSIFRNLNDFVTGFNKRRDALFEEIKKLKN</sequence>
<proteinExistence type="predicted"/>
<evidence type="ECO:0000313" key="4">
    <source>
        <dbReference type="Proteomes" id="UP000001940"/>
    </source>
</evidence>
<feature type="region of interest" description="Disordered" evidence="1">
    <location>
        <begin position="1"/>
        <end position="45"/>
    </location>
</feature>
<dbReference type="PANTHER" id="PTHR15698">
    <property type="entry name" value="PROTEIN CBG15099"/>
    <property type="match status" value="1"/>
</dbReference>
<gene>
    <name evidence="3" type="ORF">CELE_Y92H12BR.7</name>
    <name evidence="3 5" type="ORF">Y92H12BR.7</name>
</gene>
<reference evidence="3 4" key="1">
    <citation type="journal article" date="1998" name="Science">
        <title>Genome sequence of the nematode C. elegans: a platform for investigating biology.</title>
        <authorList>
            <consortium name="The C. elegans sequencing consortium"/>
            <person name="Sulson J.E."/>
            <person name="Waterston R."/>
        </authorList>
    </citation>
    <scope>NUCLEOTIDE SEQUENCE [LARGE SCALE GENOMIC DNA]</scope>
    <source>
        <strain evidence="3 4">Bristol N2</strain>
    </source>
</reference>
<dbReference type="RefSeq" id="NP_490848.2">
    <property type="nucleotide sequence ID" value="NM_058447.2"/>
</dbReference>
<evidence type="ECO:0000259" key="2">
    <source>
        <dbReference type="Pfam" id="PF19281"/>
    </source>
</evidence>
<organism evidence="3 4">
    <name type="scientific">Caenorhabditis elegans</name>
    <dbReference type="NCBI Taxonomy" id="6239"/>
    <lineage>
        <taxon>Eukaryota</taxon>
        <taxon>Metazoa</taxon>
        <taxon>Ecdysozoa</taxon>
        <taxon>Nematoda</taxon>
        <taxon>Chromadorea</taxon>
        <taxon>Rhabditida</taxon>
        <taxon>Rhabditina</taxon>
        <taxon>Rhabditomorpha</taxon>
        <taxon>Rhabditoidea</taxon>
        <taxon>Rhabditidae</taxon>
        <taxon>Peloderinae</taxon>
        <taxon>Caenorhabditis</taxon>
    </lineage>
</organism>
<protein>
    <submittedName>
        <fullName evidence="3">Phytanoyl-CoA hydroxylase-interacting protein-like C-terminal domain-containing protein</fullName>
    </submittedName>
</protein>
<feature type="domain" description="Phytanoyl-CoA hydroxylase-interacting protein-like C-terminal" evidence="2">
    <location>
        <begin position="259"/>
        <end position="454"/>
    </location>
</feature>
<dbReference type="EMBL" id="BX284601">
    <property type="protein sequence ID" value="CCD70788.1"/>
    <property type="molecule type" value="Genomic_DNA"/>
</dbReference>
<dbReference type="UCSC" id="Y92H12BR.7">
    <property type="organism name" value="c. elegans"/>
</dbReference>
<dbReference type="WormBase" id="Y92H12BR.7">
    <property type="protein sequence ID" value="CE39076"/>
    <property type="gene ID" value="WBGene00022372"/>
</dbReference>
<dbReference type="HOGENOM" id="CLU_482540_0_0_1"/>
<dbReference type="GO" id="GO:0005737">
    <property type="term" value="C:cytoplasm"/>
    <property type="evidence" value="ECO:0000318"/>
    <property type="project" value="GO_Central"/>
</dbReference>
<dbReference type="OMA" id="QFSAIMA"/>
<dbReference type="AlphaFoldDB" id="Q9BPP2"/>
<dbReference type="PANTHER" id="PTHR15698:SF4">
    <property type="entry name" value="PHYTANOYL-COA HYDROXYLASE-INTERACTING PROTEIN-LIKE C-TERMINAL DOMAIN-CONTAINING PROTEIN"/>
    <property type="match status" value="1"/>
</dbReference>
<evidence type="ECO:0000313" key="5">
    <source>
        <dbReference type="WormBase" id="Y92H12BR.7"/>
    </source>
</evidence>